<dbReference type="PANTHER" id="PTHR15549">
    <property type="entry name" value="PAIRED IMMUNOGLOBULIN-LIKE TYPE 2 RECEPTOR"/>
    <property type="match status" value="1"/>
</dbReference>
<keyword evidence="10" id="KW-0732">Signal</keyword>
<evidence type="ECO:0000256" key="4">
    <source>
        <dbReference type="ARBA" id="ARBA00022741"/>
    </source>
</evidence>
<dbReference type="GO" id="GO:0005524">
    <property type="term" value="F:ATP binding"/>
    <property type="evidence" value="ECO:0007669"/>
    <property type="project" value="UniProtKB-KW"/>
</dbReference>
<evidence type="ECO:0000256" key="7">
    <source>
        <dbReference type="ARBA" id="ARBA00023136"/>
    </source>
</evidence>
<dbReference type="InterPro" id="IPR049328">
    <property type="entry name" value="TM_ErbB1"/>
</dbReference>
<dbReference type="GO" id="GO:0071944">
    <property type="term" value="C:cell periphery"/>
    <property type="evidence" value="ECO:0007669"/>
    <property type="project" value="UniProtKB-ARBA"/>
</dbReference>
<keyword evidence="4" id="KW-0547">Nucleotide-binding</keyword>
<evidence type="ECO:0000256" key="8">
    <source>
        <dbReference type="SAM" id="MobiDB-lite"/>
    </source>
</evidence>
<comment type="subcellular location">
    <subcellularLocation>
        <location evidence="1">Membrane</location>
        <topology evidence="1">Single-pass membrane protein</topology>
    </subcellularLocation>
</comment>
<feature type="region of interest" description="Disordered" evidence="8">
    <location>
        <begin position="131"/>
        <end position="185"/>
    </location>
</feature>
<feature type="compositionally biased region" description="Polar residues" evidence="8">
    <location>
        <begin position="135"/>
        <end position="160"/>
    </location>
</feature>
<feature type="chain" id="PRO_5042296573" description="Epidermal growth factor receptor-like transmembrane-juxtamembrane segment domain-containing protein" evidence="10">
    <location>
        <begin position="17"/>
        <end position="215"/>
    </location>
</feature>
<dbReference type="InterPro" id="IPR051694">
    <property type="entry name" value="Immunoregulatory_rcpt-like"/>
</dbReference>
<feature type="signal peptide" evidence="10">
    <location>
        <begin position="1"/>
        <end position="16"/>
    </location>
</feature>
<evidence type="ECO:0000259" key="11">
    <source>
        <dbReference type="Pfam" id="PF21314"/>
    </source>
</evidence>
<evidence type="ECO:0000256" key="10">
    <source>
        <dbReference type="SAM" id="SignalP"/>
    </source>
</evidence>
<dbReference type="Gene3D" id="1.20.5.510">
    <property type="entry name" value="Single helix bin"/>
    <property type="match status" value="1"/>
</dbReference>
<keyword evidence="2" id="KW-0597">Phosphoprotein</keyword>
<evidence type="ECO:0000256" key="5">
    <source>
        <dbReference type="ARBA" id="ARBA00022840"/>
    </source>
</evidence>
<proteinExistence type="predicted"/>
<reference evidence="12" key="1">
    <citation type="submission" date="2023-03" db="EMBL/GenBank/DDBJ databases">
        <title>Massive genome expansion in bonnet fungi (Mycena s.s.) driven by repeated elements and novel gene families across ecological guilds.</title>
        <authorList>
            <consortium name="Lawrence Berkeley National Laboratory"/>
            <person name="Harder C.B."/>
            <person name="Miyauchi S."/>
            <person name="Viragh M."/>
            <person name="Kuo A."/>
            <person name="Thoen E."/>
            <person name="Andreopoulos B."/>
            <person name="Lu D."/>
            <person name="Skrede I."/>
            <person name="Drula E."/>
            <person name="Henrissat B."/>
            <person name="Morin E."/>
            <person name="Kohler A."/>
            <person name="Barry K."/>
            <person name="LaButti K."/>
            <person name="Morin E."/>
            <person name="Salamov A."/>
            <person name="Lipzen A."/>
            <person name="Mereny Z."/>
            <person name="Hegedus B."/>
            <person name="Baldrian P."/>
            <person name="Stursova M."/>
            <person name="Weitz H."/>
            <person name="Taylor A."/>
            <person name="Grigoriev I.V."/>
            <person name="Nagy L.G."/>
            <person name="Martin F."/>
            <person name="Kauserud H."/>
        </authorList>
    </citation>
    <scope>NUCLEOTIDE SEQUENCE</scope>
    <source>
        <strain evidence="12">9144</strain>
    </source>
</reference>
<dbReference type="GO" id="GO:0016020">
    <property type="term" value="C:membrane"/>
    <property type="evidence" value="ECO:0007669"/>
    <property type="project" value="UniProtKB-SubCell"/>
</dbReference>
<keyword evidence="5" id="KW-0067">ATP-binding</keyword>
<dbReference type="Proteomes" id="UP001219525">
    <property type="component" value="Unassembled WGS sequence"/>
</dbReference>
<evidence type="ECO:0000313" key="12">
    <source>
        <dbReference type="EMBL" id="KAJ7219460.1"/>
    </source>
</evidence>
<keyword evidence="7 9" id="KW-0472">Membrane</keyword>
<sequence length="215" mass="22253">MDLFLISSTLAVEVAAFLQPIPSQLVVPTWAYLNVTESNNIFNPILANVSISNPQSSSSSVTSSSTPSQTSSSTAAPSSASSVTLPTPLPTSRTKSNAGAIAGGVVGGLVALVAAGLTIFFCLRRNRQEPEPIANTDSSFSASMHQRSGSGQTTAGSPLSVTPFPYPERFAKDPSETETFPGSPVTSAVHTTFDASSVMTPAVQIVHRYMGSAEV</sequence>
<gene>
    <name evidence="12" type="ORF">GGX14DRAFT_592278</name>
</gene>
<evidence type="ECO:0000256" key="2">
    <source>
        <dbReference type="ARBA" id="ARBA00022553"/>
    </source>
</evidence>
<accession>A0AAD6YGX8</accession>
<keyword evidence="6 9" id="KW-1133">Transmembrane helix</keyword>
<keyword evidence="3 9" id="KW-0812">Transmembrane</keyword>
<dbReference type="EMBL" id="JARJCW010000011">
    <property type="protein sequence ID" value="KAJ7219460.1"/>
    <property type="molecule type" value="Genomic_DNA"/>
</dbReference>
<evidence type="ECO:0000256" key="6">
    <source>
        <dbReference type="ARBA" id="ARBA00022989"/>
    </source>
</evidence>
<feature type="compositionally biased region" description="Low complexity" evidence="8">
    <location>
        <begin position="56"/>
        <end position="92"/>
    </location>
</feature>
<organism evidence="12 13">
    <name type="scientific">Mycena pura</name>
    <dbReference type="NCBI Taxonomy" id="153505"/>
    <lineage>
        <taxon>Eukaryota</taxon>
        <taxon>Fungi</taxon>
        <taxon>Dikarya</taxon>
        <taxon>Basidiomycota</taxon>
        <taxon>Agaricomycotina</taxon>
        <taxon>Agaricomycetes</taxon>
        <taxon>Agaricomycetidae</taxon>
        <taxon>Agaricales</taxon>
        <taxon>Marasmiineae</taxon>
        <taxon>Mycenaceae</taxon>
        <taxon>Mycena</taxon>
    </lineage>
</organism>
<feature type="region of interest" description="Disordered" evidence="8">
    <location>
        <begin position="56"/>
        <end position="93"/>
    </location>
</feature>
<evidence type="ECO:0000256" key="9">
    <source>
        <dbReference type="SAM" id="Phobius"/>
    </source>
</evidence>
<feature type="domain" description="Epidermal growth factor receptor-like transmembrane-juxtamembrane segment" evidence="11">
    <location>
        <begin position="101"/>
        <end position="128"/>
    </location>
</feature>
<evidence type="ECO:0000256" key="3">
    <source>
        <dbReference type="ARBA" id="ARBA00022692"/>
    </source>
</evidence>
<evidence type="ECO:0000313" key="13">
    <source>
        <dbReference type="Proteomes" id="UP001219525"/>
    </source>
</evidence>
<feature type="transmembrane region" description="Helical" evidence="9">
    <location>
        <begin position="98"/>
        <end position="123"/>
    </location>
</feature>
<dbReference type="Pfam" id="PF21314">
    <property type="entry name" value="TM_ErbB1"/>
    <property type="match status" value="1"/>
</dbReference>
<protein>
    <recommendedName>
        <fullName evidence="11">Epidermal growth factor receptor-like transmembrane-juxtamembrane segment domain-containing protein</fullName>
    </recommendedName>
</protein>
<comment type="caution">
    <text evidence="12">The sequence shown here is derived from an EMBL/GenBank/DDBJ whole genome shotgun (WGS) entry which is preliminary data.</text>
</comment>
<dbReference type="AlphaFoldDB" id="A0AAD6YGX8"/>
<evidence type="ECO:0000256" key="1">
    <source>
        <dbReference type="ARBA" id="ARBA00004167"/>
    </source>
</evidence>
<name>A0AAD6YGX8_9AGAR</name>
<keyword evidence="13" id="KW-1185">Reference proteome</keyword>
<dbReference type="PANTHER" id="PTHR15549:SF33">
    <property type="entry name" value="MEMBRANE PROTEIN WSC4, PUTATIVE (AFU_ORTHOLOGUE AFUA_5G09020)-RELATED"/>
    <property type="match status" value="1"/>
</dbReference>